<accession>A0A916J306</accession>
<dbReference type="RefSeq" id="WP_220634529.1">
    <property type="nucleotide sequence ID" value="NZ_CAJQUM010000001.1"/>
</dbReference>
<gene>
    <name evidence="1" type="ORF">GTOL_10341</name>
</gene>
<dbReference type="InterPro" id="IPR003749">
    <property type="entry name" value="ThiS/MoaD-like"/>
</dbReference>
<proteinExistence type="predicted"/>
<evidence type="ECO:0000313" key="1">
    <source>
        <dbReference type="EMBL" id="CAG4882459.1"/>
    </source>
</evidence>
<evidence type="ECO:0000313" key="2">
    <source>
        <dbReference type="Proteomes" id="UP000742786"/>
    </source>
</evidence>
<dbReference type="PANTHER" id="PTHR38031">
    <property type="entry name" value="SULFUR CARRIER PROTEIN SLR0821-RELATED"/>
    <property type="match status" value="1"/>
</dbReference>
<comment type="caution">
    <text evidence="1">The sequence shown here is derived from an EMBL/GenBank/DDBJ whole genome shotgun (WGS) entry which is preliminary data.</text>
</comment>
<protein>
    <submittedName>
        <fullName evidence="1">MoaD/ThiS family protein</fullName>
    </submittedName>
</protein>
<sequence>MSQIIIHIPAPLRFYTDGSDEVRVQGSTVGEVLAALNAIHPGIRDRILTPGGEPRQFVNFYLGSQNVRMLQGLLTTVKDGDVLSIIPAVAGG</sequence>
<keyword evidence="2" id="KW-1185">Reference proteome</keyword>
<dbReference type="InterPro" id="IPR012675">
    <property type="entry name" value="Beta-grasp_dom_sf"/>
</dbReference>
<name>A0A916J306_9PROT</name>
<dbReference type="Pfam" id="PF02597">
    <property type="entry name" value="ThiS"/>
    <property type="match status" value="1"/>
</dbReference>
<dbReference type="EMBL" id="CAJQUM010000001">
    <property type="protein sequence ID" value="CAG4882459.1"/>
    <property type="molecule type" value="Genomic_DNA"/>
</dbReference>
<dbReference type="InterPro" id="IPR016155">
    <property type="entry name" value="Mopterin_synth/thiamin_S_b"/>
</dbReference>
<reference evidence="1" key="1">
    <citation type="submission" date="2021-04" db="EMBL/GenBank/DDBJ databases">
        <authorList>
            <person name="Hornung B."/>
        </authorList>
    </citation>
    <scope>NUCLEOTIDE SEQUENCE</scope>
    <source>
        <strain evidence="1">G5G6</strain>
    </source>
</reference>
<dbReference type="Gene3D" id="3.10.20.30">
    <property type="match status" value="1"/>
</dbReference>
<dbReference type="Proteomes" id="UP000742786">
    <property type="component" value="Unassembled WGS sequence"/>
</dbReference>
<dbReference type="AlphaFoldDB" id="A0A916J306"/>
<dbReference type="PANTHER" id="PTHR38031:SF1">
    <property type="entry name" value="SULFUR CARRIER PROTEIN CYSO"/>
    <property type="match status" value="1"/>
</dbReference>
<organism evidence="1 2">
    <name type="scientific">Georgfuchsia toluolica</name>
    <dbReference type="NCBI Taxonomy" id="424218"/>
    <lineage>
        <taxon>Bacteria</taxon>
        <taxon>Pseudomonadati</taxon>
        <taxon>Pseudomonadota</taxon>
        <taxon>Betaproteobacteria</taxon>
        <taxon>Nitrosomonadales</taxon>
        <taxon>Sterolibacteriaceae</taxon>
        <taxon>Georgfuchsia</taxon>
    </lineage>
</organism>
<dbReference type="InterPro" id="IPR052045">
    <property type="entry name" value="Sulfur_Carrier/Prot_Modifier"/>
</dbReference>
<dbReference type="SUPFAM" id="SSF54285">
    <property type="entry name" value="MoaD/ThiS"/>
    <property type="match status" value="1"/>
</dbReference>